<dbReference type="EMBL" id="CP030050">
    <property type="protein sequence ID" value="QOZ68897.1"/>
    <property type="molecule type" value="Genomic_DNA"/>
</dbReference>
<proteinExistence type="predicted"/>
<dbReference type="KEGG" id="barh:WN72_23130"/>
<evidence type="ECO:0000313" key="3">
    <source>
        <dbReference type="Proteomes" id="UP000594015"/>
    </source>
</evidence>
<keyword evidence="1" id="KW-0812">Transmembrane</keyword>
<feature type="transmembrane region" description="Helical" evidence="1">
    <location>
        <begin position="38"/>
        <end position="57"/>
    </location>
</feature>
<sequence>MARATRHPRRSRRTVEDATALMLRTARAMIGSSQAQPLPLALVLLNVLFLAGFMLMLREISASAQRRDQVMMSLVEKCASR</sequence>
<dbReference type="AlphaFoldDB" id="A0AAE7NPU7"/>
<accession>A0AAE7NPU7</accession>
<keyword evidence="1" id="KW-0472">Membrane</keyword>
<evidence type="ECO:0000313" key="2">
    <source>
        <dbReference type="EMBL" id="QOZ68897.1"/>
    </source>
</evidence>
<reference evidence="2 3" key="1">
    <citation type="submission" date="2018-06" db="EMBL/GenBank/DDBJ databases">
        <title>Comparative genomics of Bradyrhizobium nodulating Arachidis hypogaea.</title>
        <authorList>
            <person name="Li Y."/>
        </authorList>
    </citation>
    <scope>NUCLEOTIDE SEQUENCE [LARGE SCALE GENOMIC DNA]</scope>
    <source>
        <strain evidence="2 3">CCBAU 051107</strain>
    </source>
</reference>
<evidence type="ECO:0000256" key="1">
    <source>
        <dbReference type="SAM" id="Phobius"/>
    </source>
</evidence>
<protein>
    <submittedName>
        <fullName evidence="2">Uncharacterized protein</fullName>
    </submittedName>
</protein>
<gene>
    <name evidence="2" type="ORF">WN72_23130</name>
</gene>
<keyword evidence="1" id="KW-1133">Transmembrane helix</keyword>
<organism evidence="2 3">
    <name type="scientific">Bradyrhizobium arachidis</name>
    <dbReference type="NCBI Taxonomy" id="858423"/>
    <lineage>
        <taxon>Bacteria</taxon>
        <taxon>Pseudomonadati</taxon>
        <taxon>Pseudomonadota</taxon>
        <taxon>Alphaproteobacteria</taxon>
        <taxon>Hyphomicrobiales</taxon>
        <taxon>Nitrobacteraceae</taxon>
        <taxon>Bradyrhizobium</taxon>
    </lineage>
</organism>
<dbReference type="Proteomes" id="UP000594015">
    <property type="component" value="Chromosome"/>
</dbReference>
<name>A0AAE7NPU7_9BRAD</name>